<accession>A9KEW4</accession>
<dbReference type="HOGENOM" id="CLU_1132121_0_0_6"/>
<evidence type="ECO:0000313" key="2">
    <source>
        <dbReference type="EMBL" id="ABS76709.2"/>
    </source>
</evidence>
<proteinExistence type="predicted"/>
<organism evidence="2 3">
    <name type="scientific">Coxiella burnetii (strain Dugway 5J108-111)</name>
    <dbReference type="NCBI Taxonomy" id="434922"/>
    <lineage>
        <taxon>Bacteria</taxon>
        <taxon>Pseudomonadati</taxon>
        <taxon>Pseudomonadota</taxon>
        <taxon>Gammaproteobacteria</taxon>
        <taxon>Legionellales</taxon>
        <taxon>Coxiellaceae</taxon>
        <taxon>Coxiella</taxon>
    </lineage>
</organism>
<dbReference type="AlphaFoldDB" id="A9KEW4"/>
<feature type="region of interest" description="Disordered" evidence="1">
    <location>
        <begin position="230"/>
        <end position="272"/>
    </location>
</feature>
<name>A9KEW4_COXBN</name>
<feature type="compositionally biased region" description="Polar residues" evidence="1">
    <location>
        <begin position="261"/>
        <end position="272"/>
    </location>
</feature>
<protein>
    <submittedName>
        <fullName evidence="2">Uncharacterized protein</fullName>
    </submittedName>
</protein>
<dbReference type="KEGG" id="cbd:CBUD_0020"/>
<dbReference type="Proteomes" id="UP000008555">
    <property type="component" value="Chromosome"/>
</dbReference>
<gene>
    <name evidence="2" type="ordered locus">CBUD_0020</name>
</gene>
<evidence type="ECO:0000256" key="1">
    <source>
        <dbReference type="SAM" id="MobiDB-lite"/>
    </source>
</evidence>
<sequence>MEADIMSRVDPGLKDLFTNLLSEIESNILDKGQLFKSATPSSITLHYLPGYLQKFSTLDYRHLSSDEEHHLKKTIQSFIDELQCCPFNKKIYQGQLCQRICGLLVEFGKAGVFLPDMDNSLLWLEMSNNDMGKFTKRGKRNKRTRDVDGAVTIYTANVSTLTKTESWNSIFEAQDILHHDCSESVESINKYLIAWKKEKGRNWEKSSRAPAMQFFEVYVQQRLGFQPVISQNKNTTSSNSTHTLFRSPPPGDRKEPAPTFIQKSNISLTSHR</sequence>
<reference evidence="2 3" key="1">
    <citation type="journal article" date="2009" name="Infect. Immun.">
        <title>Comparative genomics reveal extensive transposon-mediated genomic plasticity and diversity among potential effector proteins within the genus Coxiella.</title>
        <authorList>
            <person name="Beare P.A."/>
            <person name="Unsworth N."/>
            <person name="Andoh M."/>
            <person name="Voth D.E."/>
            <person name="Omsland A."/>
            <person name="Gilk S.D."/>
            <person name="Williams K.P."/>
            <person name="Sobral B.W."/>
            <person name="Kupko J.J.III."/>
            <person name="Porcella S.F."/>
            <person name="Samuel J.E."/>
            <person name="Heinzen R.A."/>
        </authorList>
    </citation>
    <scope>NUCLEOTIDE SEQUENCE [LARGE SCALE GENOMIC DNA]</scope>
    <source>
        <strain evidence="2 3">Dugway 5J108-111</strain>
    </source>
</reference>
<dbReference type="RefSeq" id="WP_011996364.1">
    <property type="nucleotide sequence ID" value="NC_009727.1"/>
</dbReference>
<evidence type="ECO:0000313" key="3">
    <source>
        <dbReference type="Proteomes" id="UP000008555"/>
    </source>
</evidence>
<feature type="compositionally biased region" description="Low complexity" evidence="1">
    <location>
        <begin position="232"/>
        <end position="241"/>
    </location>
</feature>
<dbReference type="EMBL" id="CP000733">
    <property type="protein sequence ID" value="ABS76709.2"/>
    <property type="molecule type" value="Genomic_DNA"/>
</dbReference>